<gene>
    <name evidence="2" type="ORF">AMORRO_LOCUS1254</name>
</gene>
<dbReference type="AlphaFoldDB" id="A0A9N8VQK6"/>
<proteinExistence type="predicted"/>
<evidence type="ECO:0000313" key="3">
    <source>
        <dbReference type="Proteomes" id="UP000789342"/>
    </source>
</evidence>
<protein>
    <submittedName>
        <fullName evidence="2">363_t:CDS:1</fullName>
    </submittedName>
</protein>
<accession>A0A9N8VQK6</accession>
<dbReference type="GO" id="GO:0006508">
    <property type="term" value="P:proteolysis"/>
    <property type="evidence" value="ECO:0007669"/>
    <property type="project" value="InterPro"/>
</dbReference>
<keyword evidence="1" id="KW-0732">Signal</keyword>
<feature type="chain" id="PRO_5040501042" evidence="1">
    <location>
        <begin position="24"/>
        <end position="626"/>
    </location>
</feature>
<evidence type="ECO:0000256" key="1">
    <source>
        <dbReference type="SAM" id="SignalP"/>
    </source>
</evidence>
<keyword evidence="3" id="KW-1185">Reference proteome</keyword>
<dbReference type="Gene3D" id="3.90.226.10">
    <property type="entry name" value="2-enoyl-CoA Hydratase, Chain A, domain 1"/>
    <property type="match status" value="1"/>
</dbReference>
<dbReference type="InterPro" id="IPR052766">
    <property type="entry name" value="S41A_metabolite_peptidase"/>
</dbReference>
<dbReference type="GO" id="GO:0008236">
    <property type="term" value="F:serine-type peptidase activity"/>
    <property type="evidence" value="ECO:0007669"/>
    <property type="project" value="InterPro"/>
</dbReference>
<organism evidence="2 3">
    <name type="scientific">Acaulospora morrowiae</name>
    <dbReference type="NCBI Taxonomy" id="94023"/>
    <lineage>
        <taxon>Eukaryota</taxon>
        <taxon>Fungi</taxon>
        <taxon>Fungi incertae sedis</taxon>
        <taxon>Mucoromycota</taxon>
        <taxon>Glomeromycotina</taxon>
        <taxon>Glomeromycetes</taxon>
        <taxon>Diversisporales</taxon>
        <taxon>Acaulosporaceae</taxon>
        <taxon>Acaulospora</taxon>
    </lineage>
</organism>
<dbReference type="PANTHER" id="PTHR37049:SF4">
    <property type="entry name" value="RHODANESE DOMAIN-CONTAINING PROTEIN"/>
    <property type="match status" value="1"/>
</dbReference>
<dbReference type="EMBL" id="CAJVPV010000456">
    <property type="protein sequence ID" value="CAG8457999.1"/>
    <property type="molecule type" value="Genomic_DNA"/>
</dbReference>
<feature type="signal peptide" evidence="1">
    <location>
        <begin position="1"/>
        <end position="23"/>
    </location>
</feature>
<dbReference type="Proteomes" id="UP000789342">
    <property type="component" value="Unassembled WGS sequence"/>
</dbReference>
<dbReference type="InterPro" id="IPR029045">
    <property type="entry name" value="ClpP/crotonase-like_dom_sf"/>
</dbReference>
<dbReference type="SUPFAM" id="SSF52096">
    <property type="entry name" value="ClpP/crotonase"/>
    <property type="match status" value="1"/>
</dbReference>
<comment type="caution">
    <text evidence="2">The sequence shown here is derived from an EMBL/GenBank/DDBJ whole genome shotgun (WGS) entry which is preliminary data.</text>
</comment>
<sequence length="626" mass="70996">MDQRRFPALVVIFLAITISVTYSFPSGNFRKRDDACANLKQAYLNVHNSTEEFDVKYTDVKNCYETFPYNYTRASEIIHIFRGLYENFYVFLDQAKEQPNPGFDFRSVDLLKEFDLLFKKDYHTDFEFMSAVLDLLNELKDAHVSFNPLCYNTFVFRQGIYLSSIIKPDGTQAIQVLNNTLNLTINSCEVTHINGRSAFDVIFEYAKTKIASSRDLGVRFNNALASLSATRFKPGEFFYRFTLPETEIISYDIVCPEKKLHLDNPWKISIINNSFFEQFDDANSYFNNFCANPGKKVSTGNSINRHEEFDDHPTVKSLLNVGSIASFFQVDDIGVVTVSSFSDDNHTTSRTFPEIYNGLIDGFNLLAQANVKKLVLDFTNNPGGTIEFSTFLNTLLLYKKDINTFPGDYRVSEIAKLAIDKSTSENIVTDFDARIKSNIAGYFFNTSEEFLGNNNYERGGSKVRFTNKFFNGISNYTLASINNITKLPWEPYDMVILTNGNCGSSCALTTVFLSEIGQVSTVSVGGFYGKPLSFASFVGGQVIPSDTLVTELISLGLNSTTDPSLYNVKLLQLYGAQFPLKEVYSLVKPDEVLEFQFRPAQHRLYYDEENSKNITKLWHQAVSFIN</sequence>
<name>A0A9N8VQK6_9GLOM</name>
<evidence type="ECO:0000313" key="2">
    <source>
        <dbReference type="EMBL" id="CAG8457999.1"/>
    </source>
</evidence>
<dbReference type="PANTHER" id="PTHR37049">
    <property type="entry name" value="PEPTIDASE S41 FAMILY PROTEIN"/>
    <property type="match status" value="1"/>
</dbReference>
<dbReference type="OrthoDB" id="27214at2759"/>
<reference evidence="2" key="1">
    <citation type="submission" date="2021-06" db="EMBL/GenBank/DDBJ databases">
        <authorList>
            <person name="Kallberg Y."/>
            <person name="Tangrot J."/>
            <person name="Rosling A."/>
        </authorList>
    </citation>
    <scope>NUCLEOTIDE SEQUENCE</scope>
    <source>
        <strain evidence="2">CL551</strain>
    </source>
</reference>